<sequence>MSVVDQDPPRQGPSEVATRPLWDRRRMLVGPHEVLDCHAVDHAEAGVPVHHAYGDFSESVVWDRGGAALTTPGLGVATG</sequence>
<comment type="caution">
    <text evidence="1">The sequence shown here is derived from an EMBL/GenBank/DDBJ whole genome shotgun (WGS) entry which is preliminary data.</text>
</comment>
<protein>
    <submittedName>
        <fullName evidence="1">Uncharacterized protein</fullName>
    </submittedName>
</protein>
<dbReference type="Proteomes" id="UP000764837">
    <property type="component" value="Unassembled WGS sequence"/>
</dbReference>
<proteinExistence type="predicted"/>
<dbReference type="EMBL" id="JAFBBP010000001">
    <property type="protein sequence ID" value="MBM7488994.1"/>
    <property type="molecule type" value="Genomic_DNA"/>
</dbReference>
<reference evidence="1 2" key="1">
    <citation type="submission" date="2021-01" db="EMBL/GenBank/DDBJ databases">
        <title>Sequencing the genomes of 1000 actinobacteria strains.</title>
        <authorList>
            <person name="Klenk H.-P."/>
        </authorList>
    </citation>
    <scope>NUCLEOTIDE SEQUENCE [LARGE SCALE GENOMIC DNA]</scope>
    <source>
        <strain evidence="1 2">DSM 100204</strain>
    </source>
</reference>
<dbReference type="RefSeq" id="WP_204940436.1">
    <property type="nucleotide sequence ID" value="NZ_JAFBBP010000001.1"/>
</dbReference>
<name>A0ABS2LM61_9ACTN</name>
<evidence type="ECO:0000313" key="2">
    <source>
        <dbReference type="Proteomes" id="UP000764837"/>
    </source>
</evidence>
<keyword evidence="2" id="KW-1185">Reference proteome</keyword>
<accession>A0ABS2LM61</accession>
<gene>
    <name evidence="1" type="ORF">JOD64_000216</name>
</gene>
<organism evidence="1 2">
    <name type="scientific">Micromonospora luteifusca</name>
    <dbReference type="NCBI Taxonomy" id="709860"/>
    <lineage>
        <taxon>Bacteria</taxon>
        <taxon>Bacillati</taxon>
        <taxon>Actinomycetota</taxon>
        <taxon>Actinomycetes</taxon>
        <taxon>Micromonosporales</taxon>
        <taxon>Micromonosporaceae</taxon>
        <taxon>Micromonospora</taxon>
    </lineage>
</organism>
<evidence type="ECO:0000313" key="1">
    <source>
        <dbReference type="EMBL" id="MBM7488994.1"/>
    </source>
</evidence>